<dbReference type="EMBL" id="NJGD01000001">
    <property type="protein sequence ID" value="PJR17205.1"/>
    <property type="molecule type" value="Genomic_DNA"/>
</dbReference>
<protein>
    <submittedName>
        <fullName evidence="1">Uncharacterized protein</fullName>
    </submittedName>
</protein>
<gene>
    <name evidence="1" type="ORF">CEJ86_03285</name>
</gene>
<evidence type="ECO:0000313" key="1">
    <source>
        <dbReference type="EMBL" id="PJR17205.1"/>
    </source>
</evidence>
<evidence type="ECO:0000313" key="2">
    <source>
        <dbReference type="Proteomes" id="UP000231987"/>
    </source>
</evidence>
<accession>A0A2J0Z9P8</accession>
<proteinExistence type="predicted"/>
<dbReference type="RefSeq" id="WP_100669819.1">
    <property type="nucleotide sequence ID" value="NZ_JBKOIJ010000001.1"/>
</dbReference>
<dbReference type="AlphaFoldDB" id="A0A2J0Z9P8"/>
<name>A0A2J0Z9P8_RHIML</name>
<organism evidence="1 2">
    <name type="scientific">Rhizobium meliloti</name>
    <name type="common">Ensifer meliloti</name>
    <name type="synonym">Sinorhizobium meliloti</name>
    <dbReference type="NCBI Taxonomy" id="382"/>
    <lineage>
        <taxon>Bacteria</taxon>
        <taxon>Pseudomonadati</taxon>
        <taxon>Pseudomonadota</taxon>
        <taxon>Alphaproteobacteria</taxon>
        <taxon>Hyphomicrobiales</taxon>
        <taxon>Rhizobiaceae</taxon>
        <taxon>Sinorhizobium/Ensifer group</taxon>
        <taxon>Sinorhizobium</taxon>
    </lineage>
</organism>
<comment type="caution">
    <text evidence="1">The sequence shown here is derived from an EMBL/GenBank/DDBJ whole genome shotgun (WGS) entry which is preliminary data.</text>
</comment>
<reference evidence="1 2" key="1">
    <citation type="submission" date="2017-06" db="EMBL/GenBank/DDBJ databases">
        <title>Ensifer strains isolated from leguminous trees and herbs display diverse denitrification phenotypes with some acting as strong N2O sinks.</title>
        <authorList>
            <person name="Woliy K."/>
            <person name="Mania D."/>
            <person name="Bakken L.R."/>
            <person name="Frostegard A."/>
        </authorList>
    </citation>
    <scope>NUCLEOTIDE SEQUENCE [LARGE SCALE GENOMIC DNA]</scope>
    <source>
        <strain evidence="1 2">AC50a</strain>
    </source>
</reference>
<sequence>MGSSQKRAIQNYRSRLGKRGLARFEVLGRDADRDLIRSLARRLSEDTPEASELRATVSRSIAADPPKPGGILAALRRSPLVNAELDLSRPRENARKVDL</sequence>
<dbReference type="Proteomes" id="UP000231987">
    <property type="component" value="Unassembled WGS sequence"/>
</dbReference>